<evidence type="ECO:0000256" key="1">
    <source>
        <dbReference type="SAM" id="MobiDB-lite"/>
    </source>
</evidence>
<feature type="region of interest" description="Disordered" evidence="1">
    <location>
        <begin position="48"/>
        <end position="67"/>
    </location>
</feature>
<feature type="region of interest" description="Disordered" evidence="1">
    <location>
        <begin position="93"/>
        <end position="114"/>
    </location>
</feature>
<dbReference type="KEGG" id="ncl:C5F47_07800"/>
<feature type="compositionally biased region" description="Basic residues" evidence="1">
    <location>
        <begin position="104"/>
        <end position="114"/>
    </location>
</feature>
<feature type="compositionally biased region" description="Basic and acidic residues" evidence="1">
    <location>
        <begin position="93"/>
        <end position="103"/>
    </location>
</feature>
<dbReference type="OrthoDB" id="908at2157"/>
<dbReference type="EMBL" id="CP026993">
    <property type="protein sequence ID" value="QLH03858.1"/>
    <property type="molecule type" value="Genomic_DNA"/>
</dbReference>
<evidence type="ECO:0000313" key="2">
    <source>
        <dbReference type="EMBL" id="QLH03858.1"/>
    </source>
</evidence>
<evidence type="ECO:0000313" key="3">
    <source>
        <dbReference type="Proteomes" id="UP000509771"/>
    </source>
</evidence>
<keyword evidence="3" id="KW-1185">Reference proteome</keyword>
<dbReference type="AlphaFoldDB" id="A0A7D5R1T9"/>
<gene>
    <name evidence="2" type="ORF">C5F47_07800</name>
</gene>
<proteinExistence type="predicted"/>
<accession>A0A7D5R1T9</accession>
<dbReference type="Proteomes" id="UP000509771">
    <property type="component" value="Chromosome"/>
</dbReference>
<protein>
    <submittedName>
        <fullName evidence="2">Uncharacterized protein</fullName>
    </submittedName>
</protein>
<reference evidence="2 3" key="1">
    <citation type="submission" date="2018-02" db="EMBL/GenBank/DDBJ databases">
        <title>Complete genome of Nitrosopumilus cobalaminigenes HCA1.</title>
        <authorList>
            <person name="Qin W."/>
            <person name="Zheng Y."/>
            <person name="Stahl D.A."/>
        </authorList>
    </citation>
    <scope>NUCLEOTIDE SEQUENCE [LARGE SCALE GENOMIC DNA]</scope>
    <source>
        <strain evidence="2 3">HCA1</strain>
    </source>
</reference>
<sequence length="114" mass="12865">MRKQESFFSGGSDKFFETIKEKLYEILGGKICSNCGFKDERALGISPISDDVTSDNSGRGGDAASWGKYISAPDRAREELKVFCLNCNQIREPTPKRTEDKSRPKSKKSKYFPR</sequence>
<name>A0A7D5R1T9_9ARCH</name>
<organism evidence="2 3">
    <name type="scientific">Nitrosopumilus cobalaminigenes</name>
    <dbReference type="NCBI Taxonomy" id="1470066"/>
    <lineage>
        <taxon>Archaea</taxon>
        <taxon>Nitrososphaerota</taxon>
        <taxon>Nitrososphaeria</taxon>
        <taxon>Nitrosopumilales</taxon>
        <taxon>Nitrosopumilaceae</taxon>
        <taxon>Nitrosopumilus</taxon>
    </lineage>
</organism>